<comment type="caution">
    <text evidence="1">The sequence shown here is derived from an EMBL/GenBank/DDBJ whole genome shotgun (WGS) entry which is preliminary data.</text>
</comment>
<reference evidence="1" key="1">
    <citation type="submission" date="2021-03" db="EMBL/GenBank/DDBJ databases">
        <authorList>
            <consortium name="DOE Joint Genome Institute"/>
            <person name="Ahrendt S."/>
            <person name="Looney B.P."/>
            <person name="Miyauchi S."/>
            <person name="Morin E."/>
            <person name="Drula E."/>
            <person name="Courty P.E."/>
            <person name="Chicoki N."/>
            <person name="Fauchery L."/>
            <person name="Kohler A."/>
            <person name="Kuo A."/>
            <person name="Labutti K."/>
            <person name="Pangilinan J."/>
            <person name="Lipzen A."/>
            <person name="Riley R."/>
            <person name="Andreopoulos W."/>
            <person name="He G."/>
            <person name="Johnson J."/>
            <person name="Barry K.W."/>
            <person name="Grigoriev I.V."/>
            <person name="Nagy L."/>
            <person name="Hibbett D."/>
            <person name="Henrissat B."/>
            <person name="Matheny P.B."/>
            <person name="Labbe J."/>
            <person name="Martin F."/>
        </authorList>
    </citation>
    <scope>NUCLEOTIDE SEQUENCE</scope>
    <source>
        <strain evidence="1">HHB10654</strain>
    </source>
</reference>
<gene>
    <name evidence="1" type="ORF">BV25DRAFT_1207007</name>
</gene>
<accession>A0ACB8SQZ1</accession>
<reference evidence="1" key="2">
    <citation type="journal article" date="2022" name="New Phytol.">
        <title>Evolutionary transition to the ectomycorrhizal habit in the genomes of a hyperdiverse lineage of mushroom-forming fungi.</title>
        <authorList>
            <person name="Looney B."/>
            <person name="Miyauchi S."/>
            <person name="Morin E."/>
            <person name="Drula E."/>
            <person name="Courty P.E."/>
            <person name="Kohler A."/>
            <person name="Kuo A."/>
            <person name="LaButti K."/>
            <person name="Pangilinan J."/>
            <person name="Lipzen A."/>
            <person name="Riley R."/>
            <person name="Andreopoulos W."/>
            <person name="He G."/>
            <person name="Johnson J."/>
            <person name="Nolan M."/>
            <person name="Tritt A."/>
            <person name="Barry K.W."/>
            <person name="Grigoriev I.V."/>
            <person name="Nagy L.G."/>
            <person name="Hibbett D."/>
            <person name="Henrissat B."/>
            <person name="Matheny P.B."/>
            <person name="Labbe J."/>
            <person name="Martin F.M."/>
        </authorList>
    </citation>
    <scope>NUCLEOTIDE SEQUENCE</scope>
    <source>
        <strain evidence="1">HHB10654</strain>
    </source>
</reference>
<proteinExistence type="predicted"/>
<protein>
    <submittedName>
        <fullName evidence="1">Uncharacterized protein</fullName>
    </submittedName>
</protein>
<evidence type="ECO:0000313" key="2">
    <source>
        <dbReference type="Proteomes" id="UP000814140"/>
    </source>
</evidence>
<keyword evidence="2" id="KW-1185">Reference proteome</keyword>
<evidence type="ECO:0000313" key="1">
    <source>
        <dbReference type="EMBL" id="KAI0058602.1"/>
    </source>
</evidence>
<name>A0ACB8SQZ1_9AGAM</name>
<organism evidence="1 2">
    <name type="scientific">Artomyces pyxidatus</name>
    <dbReference type="NCBI Taxonomy" id="48021"/>
    <lineage>
        <taxon>Eukaryota</taxon>
        <taxon>Fungi</taxon>
        <taxon>Dikarya</taxon>
        <taxon>Basidiomycota</taxon>
        <taxon>Agaricomycotina</taxon>
        <taxon>Agaricomycetes</taxon>
        <taxon>Russulales</taxon>
        <taxon>Auriscalpiaceae</taxon>
        <taxon>Artomyces</taxon>
    </lineage>
</organism>
<dbReference type="EMBL" id="MU277233">
    <property type="protein sequence ID" value="KAI0058602.1"/>
    <property type="molecule type" value="Genomic_DNA"/>
</dbReference>
<sequence>MIPEFPKADGYARCSRRLCPNLPSSLPRLLDTNVWTPLERGKRTTARHHGRSPFDVLGGECAS</sequence>
<dbReference type="Proteomes" id="UP000814140">
    <property type="component" value="Unassembled WGS sequence"/>
</dbReference>